<dbReference type="EMBL" id="JBBXMP010000186">
    <property type="protein sequence ID" value="KAL0060225.1"/>
    <property type="molecule type" value="Genomic_DNA"/>
</dbReference>
<evidence type="ECO:0000313" key="2">
    <source>
        <dbReference type="Proteomes" id="UP001437256"/>
    </source>
</evidence>
<sequence>MDSMASDSQRLTPQNSDAIISVIQANVLLANYSFLKGKMVEGRYHTNTAVSLILSSGLHRGSRSLLSPARDTVHEGERINAVFTVLALNAAWTAIDDTGSPAIDWHSPDWRVELPWPLEIEQYRMVGDTLISMARILALCLYTGFFKPTECPRK</sequence>
<protein>
    <submittedName>
        <fullName evidence="1">Uncharacterized protein</fullName>
    </submittedName>
</protein>
<gene>
    <name evidence="1" type="ORF">AAF712_012980</name>
</gene>
<organism evidence="1 2">
    <name type="scientific">Marasmius tenuissimus</name>
    <dbReference type="NCBI Taxonomy" id="585030"/>
    <lineage>
        <taxon>Eukaryota</taxon>
        <taxon>Fungi</taxon>
        <taxon>Dikarya</taxon>
        <taxon>Basidiomycota</taxon>
        <taxon>Agaricomycotina</taxon>
        <taxon>Agaricomycetes</taxon>
        <taxon>Agaricomycetidae</taxon>
        <taxon>Agaricales</taxon>
        <taxon>Marasmiineae</taxon>
        <taxon>Marasmiaceae</taxon>
        <taxon>Marasmius</taxon>
    </lineage>
</organism>
<comment type="caution">
    <text evidence="1">The sequence shown here is derived from an EMBL/GenBank/DDBJ whole genome shotgun (WGS) entry which is preliminary data.</text>
</comment>
<dbReference type="Proteomes" id="UP001437256">
    <property type="component" value="Unassembled WGS sequence"/>
</dbReference>
<reference evidence="1 2" key="1">
    <citation type="submission" date="2024-05" db="EMBL/GenBank/DDBJ databases">
        <title>A draft genome resource for the thread blight pathogen Marasmius tenuissimus strain MS-2.</title>
        <authorList>
            <person name="Yulfo-Soto G.E."/>
            <person name="Baruah I.K."/>
            <person name="Amoako-Attah I."/>
            <person name="Bukari Y."/>
            <person name="Meinhardt L.W."/>
            <person name="Bailey B.A."/>
            <person name="Cohen S.P."/>
        </authorList>
    </citation>
    <scope>NUCLEOTIDE SEQUENCE [LARGE SCALE GENOMIC DNA]</scope>
    <source>
        <strain evidence="1 2">MS-2</strain>
    </source>
</reference>
<keyword evidence="2" id="KW-1185">Reference proteome</keyword>
<evidence type="ECO:0000313" key="1">
    <source>
        <dbReference type="EMBL" id="KAL0060225.1"/>
    </source>
</evidence>
<accession>A0ABR2ZF08</accession>
<name>A0ABR2ZF08_9AGAR</name>
<proteinExistence type="predicted"/>